<keyword evidence="2" id="KW-0456">Lyase</keyword>
<sequence>MKANVEYFNLEFFKKKRIFITGHTGFKGSWLSLWLASLGSEITGYSLAPPEGMSLFKLANVETLLKKSIFADILDVDSLTKAVKVVKPEIIIHMAAQPLVRESYESPVKTYATNVMGTVNILDAARSIENLKVVLNITTDKVYENQEWEWPYRENEPLGGYDPYSSSKACSELVTLSYRKSFFQVKHGNQQGVSVATARAGNVIGGGDFATDRLIPDIVRSTIQGKTIQVRNPDSIRPWQHVLDPLYGYMMLIHKLYVDGDSFSESWNFGPYDKESKTVFEIISKFEQICKSKNLKGPKVVVKSNEKEPHEAKTLKLDISKSVSRLGWKPRWSTDDALEKIVDWMKAYNEKENIREICLKQIEEYRKFENSYDK</sequence>
<dbReference type="InterPro" id="IPR013445">
    <property type="entry name" value="CDP_4_6_deHydtase"/>
</dbReference>
<evidence type="ECO:0000313" key="2">
    <source>
        <dbReference type="EMBL" id="EQA69709.1"/>
    </source>
</evidence>
<dbReference type="EMBL" id="AKWY02000034">
    <property type="protein sequence ID" value="EQA69709.1"/>
    <property type="molecule type" value="Genomic_DNA"/>
</dbReference>
<accession>T0FI69</accession>
<comment type="caution">
    <text evidence="2">The sequence shown here is derived from an EMBL/GenBank/DDBJ whole genome shotgun (WGS) entry which is preliminary data.</text>
</comment>
<dbReference type="CDD" id="cd05252">
    <property type="entry name" value="CDP_GD_SDR_e"/>
    <property type="match status" value="1"/>
</dbReference>
<dbReference type="GO" id="GO:0047733">
    <property type="term" value="F:CDP-glucose 4,6-dehydratase activity"/>
    <property type="evidence" value="ECO:0007669"/>
    <property type="project" value="UniProtKB-EC"/>
</dbReference>
<gene>
    <name evidence="2" type="primary">rfbG</name>
    <name evidence="2" type="ORF">LEP1GSC059_1847</name>
</gene>
<dbReference type="GeneID" id="23203569"/>
<dbReference type="PANTHER" id="PTHR43000">
    <property type="entry name" value="DTDP-D-GLUCOSE 4,6-DEHYDRATASE-RELATED"/>
    <property type="match status" value="1"/>
</dbReference>
<dbReference type="AlphaFoldDB" id="T0FI69"/>
<dbReference type="Proteomes" id="UP000015442">
    <property type="component" value="Unassembled WGS sequence"/>
</dbReference>
<evidence type="ECO:0000313" key="3">
    <source>
        <dbReference type="Proteomes" id="UP000015442"/>
    </source>
</evidence>
<feature type="domain" description="NAD(P)-binding" evidence="1">
    <location>
        <begin position="19"/>
        <end position="340"/>
    </location>
</feature>
<reference evidence="2 3" key="1">
    <citation type="submission" date="2013-05" db="EMBL/GenBank/DDBJ databases">
        <authorList>
            <person name="Harkins D.M."/>
            <person name="Durkin A.S."/>
            <person name="Brinkac L.M."/>
            <person name="Haft D.H."/>
            <person name="Selengut J.D."/>
            <person name="Sanka R."/>
            <person name="DePew J."/>
            <person name="Purushe J."/>
            <person name="Hartskeerl R.A."/>
            <person name="Ahmed A."/>
            <person name="van der Linden H."/>
            <person name="Goris M.G.A."/>
            <person name="Vinetz J.M."/>
            <person name="Sutton G.G."/>
            <person name="Nierman W.C."/>
            <person name="Fouts D.E."/>
        </authorList>
    </citation>
    <scope>NUCLEOTIDE SEQUENCE [LARGE SCALE GENOMIC DNA]</scope>
    <source>
        <strain evidence="2 3">CZ214</strain>
    </source>
</reference>
<dbReference type="EC" id="4.2.1.45" evidence="2"/>
<proteinExistence type="predicted"/>
<dbReference type="RefSeq" id="WP_017214686.1">
    <property type="nucleotide sequence ID" value="NZ_AKWY02000034.1"/>
</dbReference>
<dbReference type="InterPro" id="IPR016040">
    <property type="entry name" value="NAD(P)-bd_dom"/>
</dbReference>
<evidence type="ECO:0000259" key="1">
    <source>
        <dbReference type="Pfam" id="PF16363"/>
    </source>
</evidence>
<dbReference type="SUPFAM" id="SSF51735">
    <property type="entry name" value="NAD(P)-binding Rossmann-fold domains"/>
    <property type="match status" value="1"/>
</dbReference>
<dbReference type="InterPro" id="IPR036291">
    <property type="entry name" value="NAD(P)-bd_dom_sf"/>
</dbReference>
<name>T0FI69_9LEPT</name>
<dbReference type="Pfam" id="PF16363">
    <property type="entry name" value="GDP_Man_Dehyd"/>
    <property type="match status" value="1"/>
</dbReference>
<organism evidence="2 3">
    <name type="scientific">Leptospira noguchii serovar Panama str. CZ214</name>
    <dbReference type="NCBI Taxonomy" id="1001595"/>
    <lineage>
        <taxon>Bacteria</taxon>
        <taxon>Pseudomonadati</taxon>
        <taxon>Spirochaetota</taxon>
        <taxon>Spirochaetia</taxon>
        <taxon>Leptospirales</taxon>
        <taxon>Leptospiraceae</taxon>
        <taxon>Leptospira</taxon>
    </lineage>
</organism>
<protein>
    <submittedName>
        <fullName evidence="2">CDP-glucose 4,6-dehydratase</fullName>
        <ecNumber evidence="2">4.2.1.45</ecNumber>
    </submittedName>
</protein>
<dbReference type="Gene3D" id="3.40.50.720">
    <property type="entry name" value="NAD(P)-binding Rossmann-like Domain"/>
    <property type="match status" value="1"/>
</dbReference>
<dbReference type="Gene3D" id="3.90.25.10">
    <property type="entry name" value="UDP-galactose 4-epimerase, domain 1"/>
    <property type="match status" value="1"/>
</dbReference>
<dbReference type="NCBIfam" id="TIGR02622">
    <property type="entry name" value="CDP_4_6_dhtase"/>
    <property type="match status" value="1"/>
</dbReference>